<dbReference type="PANTHER" id="PTHR43790">
    <property type="entry name" value="CARBOHYDRATE TRANSPORT ATP-BINDING PROTEIN MG119-RELATED"/>
    <property type="match status" value="1"/>
</dbReference>
<comment type="similarity">
    <text evidence="11">Belongs to the ABC transporter superfamily.</text>
</comment>
<dbReference type="OrthoDB" id="9771863at2"/>
<dbReference type="SMART" id="SM00382">
    <property type="entry name" value="AAA"/>
    <property type="match status" value="2"/>
</dbReference>
<proteinExistence type="inferred from homology"/>
<evidence type="ECO:0000256" key="5">
    <source>
        <dbReference type="ARBA" id="ARBA00022597"/>
    </source>
</evidence>
<dbReference type="GO" id="GO:0043211">
    <property type="term" value="F:ABC-type carbohydrate transporter activity"/>
    <property type="evidence" value="ECO:0007669"/>
    <property type="project" value="UniProtKB-UniRule"/>
</dbReference>
<dbReference type="CDD" id="cd03216">
    <property type="entry name" value="ABC_Carb_Monos_I"/>
    <property type="match status" value="1"/>
</dbReference>
<keyword evidence="6" id="KW-0677">Repeat</keyword>
<comment type="subcellular location">
    <subcellularLocation>
        <location evidence="2">Cell inner membrane</location>
    </subcellularLocation>
    <subcellularLocation>
        <location evidence="1 11">Cell membrane</location>
        <topology evidence="1 11">Peripheral membrane protein</topology>
    </subcellularLocation>
</comment>
<dbReference type="InterPro" id="IPR003593">
    <property type="entry name" value="AAA+_ATPase"/>
</dbReference>
<accession>A0A1H8ANN5</accession>
<evidence type="ECO:0000259" key="12">
    <source>
        <dbReference type="PROSITE" id="PS50893"/>
    </source>
</evidence>
<evidence type="ECO:0000256" key="11">
    <source>
        <dbReference type="RuleBase" id="RU367029"/>
    </source>
</evidence>
<feature type="domain" description="ABC transporter" evidence="12">
    <location>
        <begin position="6"/>
        <end position="245"/>
    </location>
</feature>
<evidence type="ECO:0000256" key="7">
    <source>
        <dbReference type="ARBA" id="ARBA00022741"/>
    </source>
</evidence>
<dbReference type="GO" id="GO:0016887">
    <property type="term" value="F:ATP hydrolysis activity"/>
    <property type="evidence" value="ECO:0007669"/>
    <property type="project" value="InterPro"/>
</dbReference>
<keyword evidence="5 11" id="KW-0762">Sugar transport</keyword>
<dbReference type="EC" id="7.5.2.11" evidence="11"/>
<evidence type="ECO:0000256" key="3">
    <source>
        <dbReference type="ARBA" id="ARBA00022448"/>
    </source>
</evidence>
<evidence type="ECO:0000256" key="8">
    <source>
        <dbReference type="ARBA" id="ARBA00022840"/>
    </source>
</evidence>
<dbReference type="FunFam" id="3.40.50.300:FF:000127">
    <property type="entry name" value="Ribose import ATP-binding protein RbsA"/>
    <property type="match status" value="1"/>
</dbReference>
<evidence type="ECO:0000313" key="13">
    <source>
        <dbReference type="EMBL" id="SEM71379.1"/>
    </source>
</evidence>
<dbReference type="GO" id="GO:0015749">
    <property type="term" value="P:monosaccharide transmembrane transport"/>
    <property type="evidence" value="ECO:0007669"/>
    <property type="project" value="UniProtKB-ARBA"/>
</dbReference>
<keyword evidence="4 11" id="KW-1003">Cell membrane</keyword>
<dbReference type="RefSeq" id="WP_092753004.1">
    <property type="nucleotide sequence ID" value="NZ_FOCG01000001.1"/>
</dbReference>
<comment type="function">
    <text evidence="11">Part of an ABC transporter complex involved in carbohydrate import. Could be involved in ribose, galactose and/or methyl galactoside import. Responsible for energy coupling to the transport system.</text>
</comment>
<keyword evidence="7 11" id="KW-0547">Nucleotide-binding</keyword>
<comment type="catalytic activity">
    <reaction evidence="11">
        <text>D-galactose(out) + ATP + H2O = D-galactose(in) + ADP + phosphate + H(+)</text>
        <dbReference type="Rhea" id="RHEA:60156"/>
        <dbReference type="ChEBI" id="CHEBI:4139"/>
        <dbReference type="ChEBI" id="CHEBI:15377"/>
        <dbReference type="ChEBI" id="CHEBI:15378"/>
        <dbReference type="ChEBI" id="CHEBI:30616"/>
        <dbReference type="ChEBI" id="CHEBI:43474"/>
        <dbReference type="ChEBI" id="CHEBI:456216"/>
        <dbReference type="EC" id="7.5.2.11"/>
    </reaction>
</comment>
<dbReference type="PROSITE" id="PS50893">
    <property type="entry name" value="ABC_TRANSPORTER_2"/>
    <property type="match status" value="2"/>
</dbReference>
<dbReference type="CDD" id="cd03215">
    <property type="entry name" value="ABC_Carb_Monos_II"/>
    <property type="match status" value="1"/>
</dbReference>
<sequence length="502" mass="55695">MSEYRLEMRNIVKTFPGVKALDGANLQLKPGTVHALMGENGAGKSTLMKCMFGIYKMDSGELYYEGEKITITDPMNALNRGIAMVHQELQPIPERSVAENIFVGRYPIKRILGIPVIDHDKMYKDTEKLLKEVKMNFDPKAKLSTLSVSQMQSVEIAKAVSADCRVLILDEPTSSLTANEVEALFEIIENLKAKGVSIVYISHKMDEILRISDEVTIMRDGQYIGTWESKSITTDMIITKMVGRELTNLYPPRENIPGEVVFEVENYTSINPKSFRNVSFTLRKGEILGVGGLVGAQRTELMEGLFGIRCHEQGTIRYKGQTVTINRPQDAIRKGIALLTEDRRATGIMGVLSVADNVAIASLDKYLDYGIVLNKHKIEKLVQENVAKLSIKTPSSKTLIQSLSGGNQQKVLISRWLANNPDVLILDEPTRGIDVGAKYEIYCIIAELAKQGKSIIMISSEMSELIGMSDRIMVMCDGKVTGFIDGNNANQENVMALATKFS</sequence>
<keyword evidence="14" id="KW-1185">Reference proteome</keyword>
<dbReference type="InterPro" id="IPR003439">
    <property type="entry name" value="ABC_transporter-like_ATP-bd"/>
</dbReference>
<dbReference type="PROSITE" id="PS00211">
    <property type="entry name" value="ABC_TRANSPORTER_1"/>
    <property type="match status" value="1"/>
</dbReference>
<keyword evidence="9 11" id="KW-1278">Translocase</keyword>
<dbReference type="Gene3D" id="3.40.50.300">
    <property type="entry name" value="P-loop containing nucleotide triphosphate hydrolases"/>
    <property type="match status" value="2"/>
</dbReference>
<evidence type="ECO:0000313" key="14">
    <source>
        <dbReference type="Proteomes" id="UP000199158"/>
    </source>
</evidence>
<dbReference type="PANTHER" id="PTHR43790:SF7">
    <property type="entry name" value="GALACTOSE_METHYL GALACTOSIDE IMPORT ATP-BINDING PROTEIN MGLA"/>
    <property type="match status" value="1"/>
</dbReference>
<evidence type="ECO:0000256" key="9">
    <source>
        <dbReference type="ARBA" id="ARBA00022967"/>
    </source>
</evidence>
<feature type="domain" description="ABC transporter" evidence="12">
    <location>
        <begin position="256"/>
        <end position="502"/>
    </location>
</feature>
<gene>
    <name evidence="13" type="ORF">SAMN05216180_1404</name>
</gene>
<keyword evidence="8 11" id="KW-0067">ATP-binding</keyword>
<dbReference type="SUPFAM" id="SSF52540">
    <property type="entry name" value="P-loop containing nucleoside triphosphate hydrolases"/>
    <property type="match status" value="2"/>
</dbReference>
<dbReference type="InterPro" id="IPR027417">
    <property type="entry name" value="P-loop_NTPase"/>
</dbReference>
<evidence type="ECO:0000256" key="6">
    <source>
        <dbReference type="ARBA" id="ARBA00022737"/>
    </source>
</evidence>
<dbReference type="EMBL" id="FOCG01000001">
    <property type="protein sequence ID" value="SEM71379.1"/>
    <property type="molecule type" value="Genomic_DNA"/>
</dbReference>
<dbReference type="InterPro" id="IPR050107">
    <property type="entry name" value="ABC_carbohydrate_import_ATPase"/>
</dbReference>
<keyword evidence="3 11" id="KW-0813">Transport</keyword>
<dbReference type="GO" id="GO:0005524">
    <property type="term" value="F:ATP binding"/>
    <property type="evidence" value="ECO:0007669"/>
    <property type="project" value="UniProtKB-UniRule"/>
</dbReference>
<dbReference type="GO" id="GO:0005886">
    <property type="term" value="C:plasma membrane"/>
    <property type="evidence" value="ECO:0007669"/>
    <property type="project" value="UniProtKB-SubCell"/>
</dbReference>
<dbReference type="FunFam" id="3.40.50.300:FF:000126">
    <property type="entry name" value="Galactose/methyl galactoside import ATP-binding protein MglA"/>
    <property type="match status" value="1"/>
</dbReference>
<dbReference type="AlphaFoldDB" id="A0A1H8ANN5"/>
<dbReference type="STRING" id="474960.SAMN05216180_1404"/>
<evidence type="ECO:0000256" key="4">
    <source>
        <dbReference type="ARBA" id="ARBA00022475"/>
    </source>
</evidence>
<evidence type="ECO:0000256" key="10">
    <source>
        <dbReference type="ARBA" id="ARBA00023136"/>
    </source>
</evidence>
<reference evidence="13 14" key="1">
    <citation type="submission" date="2016-10" db="EMBL/GenBank/DDBJ databases">
        <authorList>
            <person name="de Groot N.N."/>
        </authorList>
    </citation>
    <scope>NUCLEOTIDE SEQUENCE [LARGE SCALE GENOMIC DNA]</scope>
    <source>
        <strain evidence="13 14">CGMCC 1.5070</strain>
    </source>
</reference>
<evidence type="ECO:0000256" key="2">
    <source>
        <dbReference type="ARBA" id="ARBA00004533"/>
    </source>
</evidence>
<dbReference type="Pfam" id="PF00005">
    <property type="entry name" value="ABC_tran"/>
    <property type="match status" value="2"/>
</dbReference>
<dbReference type="Proteomes" id="UP000199158">
    <property type="component" value="Unassembled WGS sequence"/>
</dbReference>
<name>A0A1H8ANN5_9FIRM</name>
<protein>
    <recommendedName>
        <fullName evidence="11">Ribose/galactose/methyl galactoside import ATP-binding protein</fullName>
        <ecNumber evidence="11">7.5.2.11</ecNumber>
    </recommendedName>
</protein>
<evidence type="ECO:0000256" key="1">
    <source>
        <dbReference type="ARBA" id="ARBA00004202"/>
    </source>
</evidence>
<keyword evidence="10 11" id="KW-0472">Membrane</keyword>
<dbReference type="InterPro" id="IPR017871">
    <property type="entry name" value="ABC_transporter-like_CS"/>
</dbReference>
<organism evidence="13 14">
    <name type="scientific">Hydrogenoanaerobacterium saccharovorans</name>
    <dbReference type="NCBI Taxonomy" id="474960"/>
    <lineage>
        <taxon>Bacteria</taxon>
        <taxon>Bacillati</taxon>
        <taxon>Bacillota</taxon>
        <taxon>Clostridia</taxon>
        <taxon>Eubacteriales</taxon>
        <taxon>Oscillospiraceae</taxon>
        <taxon>Hydrogenoanaerobacterium</taxon>
    </lineage>
</organism>